<protein>
    <submittedName>
        <fullName evidence="3">Uncharacterized protein</fullName>
    </submittedName>
</protein>
<feature type="transmembrane region" description="Helical" evidence="2">
    <location>
        <begin position="88"/>
        <end position="108"/>
    </location>
</feature>
<comment type="caution">
    <text evidence="3">The sequence shown here is derived from an EMBL/GenBank/DDBJ whole genome shotgun (WGS) entry which is preliminary data.</text>
</comment>
<dbReference type="EMBL" id="VULO01000013">
    <property type="protein sequence ID" value="MSS85167.1"/>
    <property type="molecule type" value="Genomic_DNA"/>
</dbReference>
<dbReference type="Proteomes" id="UP000470875">
    <property type="component" value="Unassembled WGS sequence"/>
</dbReference>
<sequence>MMERNDKSQPTTEELFAELKEIISDSPREESIPSPEQNWREAENNDSTQPLPHTEYHEQPAPPVWDANPPATPAPAPVSKGSRVRVGLLIWAGLLIIGGLWIVFLLAFPGAGVGITLASLLGIFGIIFIVGAIAVAMKKDS</sequence>
<keyword evidence="2" id="KW-0472">Membrane</keyword>
<evidence type="ECO:0000256" key="2">
    <source>
        <dbReference type="SAM" id="Phobius"/>
    </source>
</evidence>
<feature type="compositionally biased region" description="Basic and acidic residues" evidence="1">
    <location>
        <begin position="17"/>
        <end position="31"/>
    </location>
</feature>
<name>A0A6N7VTR5_9ACTO</name>
<keyword evidence="4" id="KW-1185">Reference proteome</keyword>
<proteinExistence type="predicted"/>
<keyword evidence="2" id="KW-1133">Transmembrane helix</keyword>
<keyword evidence="2" id="KW-0812">Transmembrane</keyword>
<feature type="transmembrane region" description="Helical" evidence="2">
    <location>
        <begin position="114"/>
        <end position="137"/>
    </location>
</feature>
<dbReference type="AlphaFoldDB" id="A0A6N7VTR5"/>
<feature type="region of interest" description="Disordered" evidence="1">
    <location>
        <begin position="1"/>
        <end position="79"/>
    </location>
</feature>
<accession>A0A6N7VTR5</accession>
<organism evidence="3 4">
    <name type="scientific">Scrofimicrobium canadense</name>
    <dbReference type="NCBI Taxonomy" id="2652290"/>
    <lineage>
        <taxon>Bacteria</taxon>
        <taxon>Bacillati</taxon>
        <taxon>Actinomycetota</taxon>
        <taxon>Actinomycetes</taxon>
        <taxon>Actinomycetales</taxon>
        <taxon>Actinomycetaceae</taxon>
        <taxon>Scrofimicrobium</taxon>
    </lineage>
</organism>
<evidence type="ECO:0000313" key="3">
    <source>
        <dbReference type="EMBL" id="MSS85167.1"/>
    </source>
</evidence>
<dbReference type="RefSeq" id="WP_154546185.1">
    <property type="nucleotide sequence ID" value="NZ_VULO01000013.1"/>
</dbReference>
<evidence type="ECO:0000313" key="4">
    <source>
        <dbReference type="Proteomes" id="UP000470875"/>
    </source>
</evidence>
<gene>
    <name evidence="3" type="ORF">FYJ24_10435</name>
</gene>
<evidence type="ECO:0000256" key="1">
    <source>
        <dbReference type="SAM" id="MobiDB-lite"/>
    </source>
</evidence>
<reference evidence="3 4" key="1">
    <citation type="submission" date="2019-08" db="EMBL/GenBank/DDBJ databases">
        <title>In-depth cultivation of the pig gut microbiome towards novel bacterial diversity and tailored functional studies.</title>
        <authorList>
            <person name="Wylensek D."/>
            <person name="Hitch T.C.A."/>
            <person name="Clavel T."/>
        </authorList>
    </citation>
    <scope>NUCLEOTIDE SEQUENCE [LARGE SCALE GENOMIC DNA]</scope>
    <source>
        <strain evidence="3 4">WB03_NA08</strain>
    </source>
</reference>